<evidence type="ECO:0000256" key="4">
    <source>
        <dbReference type="ARBA" id="ARBA00022723"/>
    </source>
</evidence>
<dbReference type="Proteomes" id="UP001237642">
    <property type="component" value="Unassembled WGS sequence"/>
</dbReference>
<dbReference type="Gene3D" id="2.130.10.10">
    <property type="entry name" value="YVTN repeat-like/Quinoprotein amine dehydrogenase"/>
    <property type="match status" value="1"/>
</dbReference>
<reference evidence="17" key="2">
    <citation type="submission" date="2023-05" db="EMBL/GenBank/DDBJ databases">
        <authorList>
            <person name="Schelkunov M.I."/>
        </authorList>
    </citation>
    <scope>NUCLEOTIDE SEQUENCE</scope>
    <source>
        <strain evidence="17">Hsosn_3</strain>
        <tissue evidence="17">Leaf</tissue>
    </source>
</reference>
<keyword evidence="5" id="KW-0677">Repeat</keyword>
<evidence type="ECO:0000256" key="11">
    <source>
        <dbReference type="ARBA" id="ARBA00084091"/>
    </source>
</evidence>
<proteinExistence type="predicted"/>
<feature type="compositionally biased region" description="Polar residues" evidence="15">
    <location>
        <begin position="269"/>
        <end position="281"/>
    </location>
</feature>
<dbReference type="SMART" id="SM00320">
    <property type="entry name" value="WD40"/>
    <property type="match status" value="7"/>
</dbReference>
<dbReference type="InterPro" id="IPR019775">
    <property type="entry name" value="WD40_repeat_CS"/>
</dbReference>
<dbReference type="SMART" id="SM00184">
    <property type="entry name" value="RING"/>
    <property type="match status" value="1"/>
</dbReference>
<dbReference type="PROSITE" id="PS50089">
    <property type="entry name" value="ZF_RING_2"/>
    <property type="match status" value="1"/>
</dbReference>
<keyword evidence="3" id="KW-0808">Transferase</keyword>
<dbReference type="InterPro" id="IPR017907">
    <property type="entry name" value="Znf_RING_CS"/>
</dbReference>
<keyword evidence="10" id="KW-0539">Nucleus</keyword>
<dbReference type="InterPro" id="IPR036322">
    <property type="entry name" value="WD40_repeat_dom_sf"/>
</dbReference>
<dbReference type="PANTHER" id="PTHR44080:SF1">
    <property type="entry name" value="E3 UBIQUITIN-PROTEIN LIGASE COP1"/>
    <property type="match status" value="1"/>
</dbReference>
<dbReference type="EMBL" id="JAUIZM010000001">
    <property type="protein sequence ID" value="KAK1405464.1"/>
    <property type="molecule type" value="Genomic_DNA"/>
</dbReference>
<dbReference type="GO" id="GO:0042802">
    <property type="term" value="F:identical protein binding"/>
    <property type="evidence" value="ECO:0007669"/>
    <property type="project" value="UniProtKB-ARBA"/>
</dbReference>
<evidence type="ECO:0000256" key="10">
    <source>
        <dbReference type="ARBA" id="ARBA00023242"/>
    </source>
</evidence>
<evidence type="ECO:0000256" key="5">
    <source>
        <dbReference type="ARBA" id="ARBA00022737"/>
    </source>
</evidence>
<dbReference type="GO" id="GO:0005634">
    <property type="term" value="C:nucleus"/>
    <property type="evidence" value="ECO:0007669"/>
    <property type="project" value="UniProtKB-SubCell"/>
</dbReference>
<comment type="subcellular location">
    <subcellularLocation>
        <location evidence="1">Nucleus</location>
    </subcellularLocation>
</comment>
<dbReference type="GO" id="GO:0043161">
    <property type="term" value="P:proteasome-mediated ubiquitin-dependent protein catabolic process"/>
    <property type="evidence" value="ECO:0007669"/>
    <property type="project" value="TreeGrafter"/>
</dbReference>
<organism evidence="17 18">
    <name type="scientific">Heracleum sosnowskyi</name>
    <dbReference type="NCBI Taxonomy" id="360622"/>
    <lineage>
        <taxon>Eukaryota</taxon>
        <taxon>Viridiplantae</taxon>
        <taxon>Streptophyta</taxon>
        <taxon>Embryophyta</taxon>
        <taxon>Tracheophyta</taxon>
        <taxon>Spermatophyta</taxon>
        <taxon>Magnoliopsida</taxon>
        <taxon>eudicotyledons</taxon>
        <taxon>Gunneridae</taxon>
        <taxon>Pentapetalae</taxon>
        <taxon>asterids</taxon>
        <taxon>campanulids</taxon>
        <taxon>Apiales</taxon>
        <taxon>Apiaceae</taxon>
        <taxon>Apioideae</taxon>
        <taxon>apioid superclade</taxon>
        <taxon>Tordylieae</taxon>
        <taxon>Tordyliinae</taxon>
        <taxon>Heracleum</taxon>
    </lineage>
</organism>
<dbReference type="InterPro" id="IPR042755">
    <property type="entry name" value="COP1"/>
</dbReference>
<evidence type="ECO:0000313" key="18">
    <source>
        <dbReference type="Proteomes" id="UP001237642"/>
    </source>
</evidence>
<dbReference type="PROSITE" id="PS50082">
    <property type="entry name" value="WD_REPEATS_2"/>
    <property type="match status" value="2"/>
</dbReference>
<dbReference type="SUPFAM" id="SSF50978">
    <property type="entry name" value="WD40 repeat-like"/>
    <property type="match status" value="1"/>
</dbReference>
<keyword evidence="6 12" id="KW-0863">Zinc-finger</keyword>
<keyword evidence="2 13" id="KW-0853">WD repeat</keyword>
<dbReference type="AlphaFoldDB" id="A0AAD8JL75"/>
<sequence>MALATKSELKASSSDFIFSELAGASADGELALVDIDKELLCPICIQMMRGAFVTACGHSFCYTCIVTHLENKHDCPSCGNFLSANQLFPNFVLDKLLKKVSIHQISKTVSSAEQFHQALQKGCEVSVKELDALLSLLAERKRILEQEEAERNMQILLDLLQYLRKQRVDELKEIQKDMQFVKEDINMVERQRIDSCRARNRFSPKLNMSTDGFTTIRSWSSSVEKNNNSSISSSQNSPGGMSTWNFLSKNMAGKTQATKIGPHKKDNMNILNPQHTSQSGLSVVRKKRVHSQFNELQECYLQKRRQLVDQVDNQVESQSNVMQREGFSAGLSDFQSVLTTFTRYSRMRVIAELRHGDLMHTANIVSSIEFDRDDELFATAGVSRSIKVFDFASVVNEPADVHLPVAEMSTQFKLSCLSWNKCTKTYLASSDYEGIVTLWDMATRQSVIEYEEHEKRAWSVDFSSSEPSMLVSGGDDCKVKVWCTKQESSVLNIDMKANICCVKYNPGSSIHVAVGSADHNLHYYDLRNTSQPIYVFNGHEKTVSYVKFLSTSEVASASTDSTLRIWDVKENLPVRTFKGHTNEKNFVGLSVNKEFIACGSETNEVFAYHKEISRPMTWHNFGSPDIDDTDEESGSYFISSVCWMSDSPTLLAANSQGTIKVLVLAE</sequence>
<keyword evidence="18" id="KW-1185">Reference proteome</keyword>
<keyword evidence="4" id="KW-0479">Metal-binding</keyword>
<keyword evidence="8" id="KW-0862">Zinc</keyword>
<feature type="region of interest" description="Disordered" evidence="15">
    <location>
        <begin position="224"/>
        <end position="246"/>
    </location>
</feature>
<dbReference type="GO" id="GO:0009585">
    <property type="term" value="P:red, far-red light phototransduction"/>
    <property type="evidence" value="ECO:0007669"/>
    <property type="project" value="UniProtKB-KW"/>
</dbReference>
<evidence type="ECO:0000256" key="9">
    <source>
        <dbReference type="ARBA" id="ARBA00023054"/>
    </source>
</evidence>
<keyword evidence="9 14" id="KW-0175">Coiled coil</keyword>
<dbReference type="InterPro" id="IPR015943">
    <property type="entry name" value="WD40/YVTN_repeat-like_dom_sf"/>
</dbReference>
<dbReference type="PROSITE" id="PS00518">
    <property type="entry name" value="ZF_RING_1"/>
    <property type="match status" value="1"/>
</dbReference>
<name>A0AAD8JL75_9APIA</name>
<feature type="repeat" description="WD" evidence="13">
    <location>
        <begin position="536"/>
        <end position="576"/>
    </location>
</feature>
<dbReference type="SUPFAM" id="SSF57850">
    <property type="entry name" value="RING/U-box"/>
    <property type="match status" value="1"/>
</dbReference>
<keyword evidence="7" id="KW-0833">Ubl conjugation pathway</keyword>
<evidence type="ECO:0000256" key="15">
    <source>
        <dbReference type="SAM" id="MobiDB-lite"/>
    </source>
</evidence>
<reference evidence="17" key="1">
    <citation type="submission" date="2023-02" db="EMBL/GenBank/DDBJ databases">
        <title>Genome of toxic invasive species Heracleum sosnowskyi carries increased number of genes despite the absence of recent whole-genome duplications.</title>
        <authorList>
            <person name="Schelkunov M."/>
            <person name="Shtratnikova V."/>
            <person name="Makarenko M."/>
            <person name="Klepikova A."/>
            <person name="Omelchenko D."/>
            <person name="Novikova G."/>
            <person name="Obukhova E."/>
            <person name="Bogdanov V."/>
            <person name="Penin A."/>
            <person name="Logacheva M."/>
        </authorList>
    </citation>
    <scope>NUCLEOTIDE SEQUENCE</scope>
    <source>
        <strain evidence="17">Hsosn_3</strain>
        <tissue evidence="17">Leaf</tissue>
    </source>
</reference>
<feature type="compositionally biased region" description="Low complexity" evidence="15">
    <location>
        <begin position="224"/>
        <end position="237"/>
    </location>
</feature>
<evidence type="ECO:0000256" key="2">
    <source>
        <dbReference type="ARBA" id="ARBA00022574"/>
    </source>
</evidence>
<protein>
    <submittedName>
        <fullName evidence="17">Photoregulatory zinc-finger protein COP1</fullName>
    </submittedName>
</protein>
<evidence type="ECO:0000256" key="8">
    <source>
        <dbReference type="ARBA" id="ARBA00022833"/>
    </source>
</evidence>
<dbReference type="GO" id="GO:0008270">
    <property type="term" value="F:zinc ion binding"/>
    <property type="evidence" value="ECO:0007669"/>
    <property type="project" value="UniProtKB-KW"/>
</dbReference>
<dbReference type="FunFam" id="2.130.10.10:FF:000090">
    <property type="entry name" value="E3 ubiquitin-protein ligase RFWD2 isoform X1"/>
    <property type="match status" value="1"/>
</dbReference>
<evidence type="ECO:0000256" key="3">
    <source>
        <dbReference type="ARBA" id="ARBA00022679"/>
    </source>
</evidence>
<feature type="domain" description="RING-type" evidence="16">
    <location>
        <begin position="41"/>
        <end position="78"/>
    </location>
</feature>
<dbReference type="PROSITE" id="PS50294">
    <property type="entry name" value="WD_REPEATS_REGION"/>
    <property type="match status" value="2"/>
</dbReference>
<evidence type="ECO:0000256" key="14">
    <source>
        <dbReference type="SAM" id="Coils"/>
    </source>
</evidence>
<evidence type="ECO:0000256" key="7">
    <source>
        <dbReference type="ARBA" id="ARBA00022786"/>
    </source>
</evidence>
<dbReference type="InterPro" id="IPR001680">
    <property type="entry name" value="WD40_rpt"/>
</dbReference>
<evidence type="ECO:0000313" key="17">
    <source>
        <dbReference type="EMBL" id="KAK1405464.1"/>
    </source>
</evidence>
<dbReference type="InterPro" id="IPR001841">
    <property type="entry name" value="Znf_RING"/>
</dbReference>
<dbReference type="Gene3D" id="3.30.40.10">
    <property type="entry name" value="Zinc/RING finger domain, C3HC4 (zinc finger)"/>
    <property type="match status" value="1"/>
</dbReference>
<evidence type="ECO:0000256" key="1">
    <source>
        <dbReference type="ARBA" id="ARBA00004123"/>
    </source>
</evidence>
<dbReference type="InterPro" id="IPR013083">
    <property type="entry name" value="Znf_RING/FYVE/PHD"/>
</dbReference>
<dbReference type="Pfam" id="PF00400">
    <property type="entry name" value="WD40"/>
    <property type="match status" value="3"/>
</dbReference>
<evidence type="ECO:0000256" key="12">
    <source>
        <dbReference type="PROSITE-ProRule" id="PRU00175"/>
    </source>
</evidence>
<evidence type="ECO:0000256" key="6">
    <source>
        <dbReference type="ARBA" id="ARBA00022771"/>
    </source>
</evidence>
<feature type="coiled-coil region" evidence="14">
    <location>
        <begin position="127"/>
        <end position="191"/>
    </location>
</feature>
<evidence type="ECO:0000256" key="13">
    <source>
        <dbReference type="PROSITE-ProRule" id="PRU00221"/>
    </source>
</evidence>
<gene>
    <name evidence="17" type="ORF">POM88_005069</name>
</gene>
<evidence type="ECO:0000259" key="16">
    <source>
        <dbReference type="PROSITE" id="PS50089"/>
    </source>
</evidence>
<dbReference type="PROSITE" id="PS00678">
    <property type="entry name" value="WD_REPEATS_1"/>
    <property type="match status" value="1"/>
</dbReference>
<comment type="caution">
    <text evidence="17">The sequence shown here is derived from an EMBL/GenBank/DDBJ whole genome shotgun (WGS) entry which is preliminary data.</text>
</comment>
<feature type="repeat" description="WD" evidence="13">
    <location>
        <begin position="450"/>
        <end position="492"/>
    </location>
</feature>
<dbReference type="GO" id="GO:0061630">
    <property type="term" value="F:ubiquitin protein ligase activity"/>
    <property type="evidence" value="ECO:0007669"/>
    <property type="project" value="InterPro"/>
</dbReference>
<keyword evidence="11" id="KW-0607">Phytochrome signaling pathway</keyword>
<dbReference type="CDD" id="cd16504">
    <property type="entry name" value="RING-HC_COP1"/>
    <property type="match status" value="1"/>
</dbReference>
<dbReference type="Pfam" id="PF13923">
    <property type="entry name" value="zf-C3HC4_2"/>
    <property type="match status" value="1"/>
</dbReference>
<feature type="region of interest" description="Disordered" evidence="15">
    <location>
        <begin position="258"/>
        <end position="282"/>
    </location>
</feature>
<dbReference type="PANTHER" id="PTHR44080">
    <property type="entry name" value="E3 UBIQUITIN-PROTEIN LIGASE COP1"/>
    <property type="match status" value="1"/>
</dbReference>
<accession>A0AAD8JL75</accession>